<keyword evidence="7" id="KW-0472">Membrane</keyword>
<keyword evidence="7" id="KW-0812">Transmembrane</keyword>
<dbReference type="GO" id="GO:0006508">
    <property type="term" value="P:proteolysis"/>
    <property type="evidence" value="ECO:0007669"/>
    <property type="project" value="UniProtKB-KW"/>
</dbReference>
<keyword evidence="4" id="KW-0378">Hydrolase</keyword>
<protein>
    <recommendedName>
        <fullName evidence="8">Peptidase A1 domain-containing protein</fullName>
    </recommendedName>
</protein>
<evidence type="ECO:0000256" key="6">
    <source>
        <dbReference type="PIRSR" id="PIRSR601461-2"/>
    </source>
</evidence>
<feature type="transmembrane region" description="Helical" evidence="7">
    <location>
        <begin position="285"/>
        <end position="305"/>
    </location>
</feature>
<reference evidence="9" key="1">
    <citation type="submission" date="2021-02" db="EMBL/GenBank/DDBJ databases">
        <authorList>
            <person name="Nowell W R."/>
        </authorList>
    </citation>
    <scope>NUCLEOTIDE SEQUENCE</scope>
</reference>
<dbReference type="Pfam" id="PF00026">
    <property type="entry name" value="Asp"/>
    <property type="match status" value="1"/>
</dbReference>
<evidence type="ECO:0000256" key="4">
    <source>
        <dbReference type="ARBA" id="ARBA00022801"/>
    </source>
</evidence>
<dbReference type="PANTHER" id="PTHR47966">
    <property type="entry name" value="BETA-SITE APP-CLEAVING ENZYME, ISOFORM A-RELATED"/>
    <property type="match status" value="1"/>
</dbReference>
<dbReference type="InterPro" id="IPR001461">
    <property type="entry name" value="Aspartic_peptidase_A1"/>
</dbReference>
<dbReference type="AlphaFoldDB" id="A0A814GEM4"/>
<sequence length="387" mass="41936">MHKVNRTCNGNTTEYKCHRRGKQTNILKTKRSVSATETLLDQGWGAYWMGLITVGTPGQSFYTDFDTGSSDLWVPGELCGTACGGNHTYKPSLSSTYKAWNKTFQILYGDGSHTTGVFANDTVNIAGVPITGQPFAIINSASGMSSRINDGILGMGYQKLAQGGEVPVIWSMYMTGALSLPIFCFWFGPVSTGSDTGELILGGYDATKYTGSFTYAPVSVKGYWEFAADSVSLTIGSTTTTIATSINAILDTGTTLAILGPTAYDCIIMSIADTLPLVQRVMTSYILSTTAVFGNLGHIISIIILSQKQRGSNSCSIYLFATPIFGLIIVIWAIISLVYVLDHIDLINISLTLCHIRVYITHISSMCFRYTVVIARTHRCGVYELYG</sequence>
<dbReference type="PRINTS" id="PR00792">
    <property type="entry name" value="PEPSIN"/>
</dbReference>
<dbReference type="FunFam" id="2.40.70.10:FF:000115">
    <property type="entry name" value="Lysosomal aspartic protease"/>
    <property type="match status" value="1"/>
</dbReference>
<feature type="transmembrane region" description="Helical" evidence="7">
    <location>
        <begin position="168"/>
        <end position="188"/>
    </location>
</feature>
<evidence type="ECO:0000256" key="2">
    <source>
        <dbReference type="ARBA" id="ARBA00022670"/>
    </source>
</evidence>
<dbReference type="Proteomes" id="UP000663845">
    <property type="component" value="Unassembled WGS sequence"/>
</dbReference>
<proteinExistence type="inferred from homology"/>
<name>A0A814GEM4_9BILA</name>
<comment type="similarity">
    <text evidence="1">Belongs to the peptidase A1 family.</text>
</comment>
<keyword evidence="7" id="KW-1133">Transmembrane helix</keyword>
<feature type="domain" description="Peptidase A1" evidence="8">
    <location>
        <begin position="48"/>
        <end position="387"/>
    </location>
</feature>
<dbReference type="Gene3D" id="2.40.70.10">
    <property type="entry name" value="Acid Proteases"/>
    <property type="match status" value="2"/>
</dbReference>
<evidence type="ECO:0000256" key="3">
    <source>
        <dbReference type="ARBA" id="ARBA00022750"/>
    </source>
</evidence>
<dbReference type="GO" id="GO:0004190">
    <property type="term" value="F:aspartic-type endopeptidase activity"/>
    <property type="evidence" value="ECO:0007669"/>
    <property type="project" value="UniProtKB-KW"/>
</dbReference>
<keyword evidence="3" id="KW-0064">Aspartyl protease</keyword>
<gene>
    <name evidence="9" type="ORF">JYZ213_LOCUS15689</name>
</gene>
<keyword evidence="6" id="KW-1015">Disulfide bond</keyword>
<feature type="disulfide bond" evidence="6">
    <location>
        <begin position="79"/>
        <end position="83"/>
    </location>
</feature>
<keyword evidence="2" id="KW-0645">Protease</keyword>
<dbReference type="PROSITE" id="PS51767">
    <property type="entry name" value="PEPTIDASE_A1"/>
    <property type="match status" value="1"/>
</dbReference>
<evidence type="ECO:0000256" key="7">
    <source>
        <dbReference type="SAM" id="Phobius"/>
    </source>
</evidence>
<dbReference type="InterPro" id="IPR033121">
    <property type="entry name" value="PEPTIDASE_A1"/>
</dbReference>
<evidence type="ECO:0000313" key="9">
    <source>
        <dbReference type="EMBL" id="CAF0995336.1"/>
    </source>
</evidence>
<dbReference type="EMBL" id="CAJNOG010000137">
    <property type="protein sequence ID" value="CAF0995336.1"/>
    <property type="molecule type" value="Genomic_DNA"/>
</dbReference>
<evidence type="ECO:0000313" key="10">
    <source>
        <dbReference type="Proteomes" id="UP000663845"/>
    </source>
</evidence>
<dbReference type="CDD" id="cd05471">
    <property type="entry name" value="pepsin_like"/>
    <property type="match status" value="1"/>
</dbReference>
<feature type="active site" evidence="5">
    <location>
        <position position="251"/>
    </location>
</feature>
<dbReference type="InterPro" id="IPR034164">
    <property type="entry name" value="Pepsin-like_dom"/>
</dbReference>
<feature type="transmembrane region" description="Helical" evidence="7">
    <location>
        <begin position="317"/>
        <end position="341"/>
    </location>
</feature>
<evidence type="ECO:0000259" key="8">
    <source>
        <dbReference type="PROSITE" id="PS51767"/>
    </source>
</evidence>
<feature type="active site" evidence="5">
    <location>
        <position position="66"/>
    </location>
</feature>
<evidence type="ECO:0000256" key="1">
    <source>
        <dbReference type="ARBA" id="ARBA00007447"/>
    </source>
</evidence>
<organism evidence="9 10">
    <name type="scientific">Adineta steineri</name>
    <dbReference type="NCBI Taxonomy" id="433720"/>
    <lineage>
        <taxon>Eukaryota</taxon>
        <taxon>Metazoa</taxon>
        <taxon>Spiralia</taxon>
        <taxon>Gnathifera</taxon>
        <taxon>Rotifera</taxon>
        <taxon>Eurotatoria</taxon>
        <taxon>Bdelloidea</taxon>
        <taxon>Adinetida</taxon>
        <taxon>Adinetidae</taxon>
        <taxon>Adineta</taxon>
    </lineage>
</organism>
<dbReference type="InterPro" id="IPR021109">
    <property type="entry name" value="Peptidase_aspartic_dom_sf"/>
</dbReference>
<accession>A0A814GEM4</accession>
<evidence type="ECO:0000256" key="5">
    <source>
        <dbReference type="PIRSR" id="PIRSR601461-1"/>
    </source>
</evidence>
<comment type="caution">
    <text evidence="9">The sequence shown here is derived from an EMBL/GenBank/DDBJ whole genome shotgun (WGS) entry which is preliminary data.</text>
</comment>
<dbReference type="SUPFAM" id="SSF50630">
    <property type="entry name" value="Acid proteases"/>
    <property type="match status" value="1"/>
</dbReference>